<dbReference type="PIRSF" id="PIRSF001563">
    <property type="entry name" value="Folylpolyglu_synth"/>
    <property type="match status" value="1"/>
</dbReference>
<dbReference type="EC" id="6.3.2.17" evidence="7"/>
<dbReference type="InterPro" id="IPR001645">
    <property type="entry name" value="Folylpolyglutamate_synth"/>
</dbReference>
<evidence type="ECO:0000313" key="22">
    <source>
        <dbReference type="Proteomes" id="UP000031561"/>
    </source>
</evidence>
<dbReference type="PROSITE" id="PS01011">
    <property type="entry name" value="FOLYLPOLYGLU_SYNT_1"/>
    <property type="match status" value="1"/>
</dbReference>
<keyword evidence="11 18" id="KW-0547">Nucleotide-binding</keyword>
<evidence type="ECO:0000256" key="9">
    <source>
        <dbReference type="ARBA" id="ARBA00022598"/>
    </source>
</evidence>
<accession>A0ABD4T252</accession>
<dbReference type="Proteomes" id="UP000031561">
    <property type="component" value="Unassembled WGS sequence"/>
</dbReference>
<keyword evidence="12 18" id="KW-0067">ATP-binding</keyword>
<comment type="catalytic activity">
    <reaction evidence="17">
        <text>7,8-dihydropteroate + L-glutamate + ATP = 7,8-dihydrofolate + ADP + phosphate + H(+)</text>
        <dbReference type="Rhea" id="RHEA:23584"/>
        <dbReference type="ChEBI" id="CHEBI:15378"/>
        <dbReference type="ChEBI" id="CHEBI:17839"/>
        <dbReference type="ChEBI" id="CHEBI:29985"/>
        <dbReference type="ChEBI" id="CHEBI:30616"/>
        <dbReference type="ChEBI" id="CHEBI:43474"/>
        <dbReference type="ChEBI" id="CHEBI:57451"/>
        <dbReference type="ChEBI" id="CHEBI:456216"/>
        <dbReference type="EC" id="6.3.2.12"/>
    </reaction>
</comment>
<sequence>MTVSNATITQILEKYERFGVDLSLVRIRAVLKRMGNPQHRVPMVHVTGTNGKGSVCAYLSSVLSAAGYKTGRFTSPHLVAWTERICLNNQPIAADSLLRSLRRVEAVSTDIALTQFEVITAAAWDIFAQEAVDIAVIEVGLGGRLDATNVCEAPLVTVITSLSLEHWQRLGPTLADIAGEKAGILKTGRPAVLGSLPEDAMAVILHRAKLLHCPLIQPAAAQALPTREGVAWATAAGVDYPLPLRGRIQLHNSALAIATLQCLQQQGWIISDAAIQAGMGSTHWAGRIQWTRWRNQPLLIDGAHNPAAAEILRNYMDEWCSAQGPRARVHWIVGMLKTKDHRGIFTQLLRPGDRLSLVPVAGHASASPSDLLRLVQTLCLELDRCETFTALPPALESALSDPEPEEGVVLCGSLYLLGEFLQLQTAQTSSLG</sequence>
<dbReference type="PANTHER" id="PTHR11136">
    <property type="entry name" value="FOLYLPOLYGLUTAMATE SYNTHASE-RELATED"/>
    <property type="match status" value="1"/>
</dbReference>
<proteinExistence type="inferred from homology"/>
<dbReference type="SUPFAM" id="SSF53623">
    <property type="entry name" value="MurD-like peptide ligases, catalytic domain"/>
    <property type="match status" value="1"/>
</dbReference>
<organism evidence="21 22">
    <name type="scientific">Lyngbya confervoides BDU141951</name>
    <dbReference type="NCBI Taxonomy" id="1574623"/>
    <lineage>
        <taxon>Bacteria</taxon>
        <taxon>Bacillati</taxon>
        <taxon>Cyanobacteriota</taxon>
        <taxon>Cyanophyceae</taxon>
        <taxon>Oscillatoriophycideae</taxon>
        <taxon>Oscillatoriales</taxon>
        <taxon>Microcoleaceae</taxon>
        <taxon>Lyngbya</taxon>
    </lineage>
</organism>
<dbReference type="Gene3D" id="3.40.1190.10">
    <property type="entry name" value="Mur-like, catalytic domain"/>
    <property type="match status" value="1"/>
</dbReference>
<comment type="catalytic activity">
    <reaction evidence="16">
        <text>(6S)-5,6,7,8-tetrahydrofolyl-(gamma-L-Glu)(n) + L-glutamate + ATP = (6S)-5,6,7,8-tetrahydrofolyl-(gamma-L-Glu)(n+1) + ADP + phosphate + H(+)</text>
        <dbReference type="Rhea" id="RHEA:10580"/>
        <dbReference type="Rhea" id="RHEA-COMP:14738"/>
        <dbReference type="Rhea" id="RHEA-COMP:14740"/>
        <dbReference type="ChEBI" id="CHEBI:15378"/>
        <dbReference type="ChEBI" id="CHEBI:29985"/>
        <dbReference type="ChEBI" id="CHEBI:30616"/>
        <dbReference type="ChEBI" id="CHEBI:43474"/>
        <dbReference type="ChEBI" id="CHEBI:141005"/>
        <dbReference type="ChEBI" id="CHEBI:456216"/>
        <dbReference type="EC" id="6.3.2.17"/>
    </reaction>
</comment>
<evidence type="ECO:0000256" key="2">
    <source>
        <dbReference type="ARBA" id="ARBA00004799"/>
    </source>
</evidence>
<comment type="subunit">
    <text evidence="5">Monomer.</text>
</comment>
<keyword evidence="14" id="KW-0289">Folate biosynthesis</keyword>
<dbReference type="InterPro" id="IPR013221">
    <property type="entry name" value="Mur_ligase_cen"/>
</dbReference>
<name>A0ABD4T252_9CYAN</name>
<evidence type="ECO:0000256" key="1">
    <source>
        <dbReference type="ARBA" id="ARBA00001946"/>
    </source>
</evidence>
<dbReference type="RefSeq" id="WP_166274752.1">
    <property type="nucleotide sequence ID" value="NZ_JTHE03000044.1"/>
</dbReference>
<dbReference type="GO" id="GO:0004326">
    <property type="term" value="F:tetrahydrofolylpolyglutamate synthase activity"/>
    <property type="evidence" value="ECO:0007669"/>
    <property type="project" value="UniProtKB-EC"/>
</dbReference>
<keyword evidence="10" id="KW-0479">Metal-binding</keyword>
<comment type="pathway">
    <text evidence="3">Cofactor biosynthesis; tetrahydrofolylpolyglutamate biosynthesis.</text>
</comment>
<feature type="domain" description="Mur ligase C-terminal" evidence="19">
    <location>
        <begin position="286"/>
        <end position="413"/>
    </location>
</feature>
<evidence type="ECO:0000259" key="19">
    <source>
        <dbReference type="Pfam" id="PF02875"/>
    </source>
</evidence>
<evidence type="ECO:0000256" key="8">
    <source>
        <dbReference type="ARBA" id="ARBA00019357"/>
    </source>
</evidence>
<dbReference type="InterPro" id="IPR018109">
    <property type="entry name" value="Folylpolyglutamate_synth_CS"/>
</dbReference>
<evidence type="ECO:0000256" key="6">
    <source>
        <dbReference type="ARBA" id="ARBA00013023"/>
    </source>
</evidence>
<gene>
    <name evidence="21" type="ORF">QQ91_0008045</name>
</gene>
<keyword evidence="22" id="KW-1185">Reference proteome</keyword>
<evidence type="ECO:0000256" key="14">
    <source>
        <dbReference type="ARBA" id="ARBA00022909"/>
    </source>
</evidence>
<dbReference type="Pfam" id="PF02875">
    <property type="entry name" value="Mur_ligase_C"/>
    <property type="match status" value="1"/>
</dbReference>
<keyword evidence="9 18" id="KW-0436">Ligase</keyword>
<dbReference type="GO" id="GO:0046872">
    <property type="term" value="F:metal ion binding"/>
    <property type="evidence" value="ECO:0007669"/>
    <property type="project" value="UniProtKB-KW"/>
</dbReference>
<evidence type="ECO:0000256" key="7">
    <source>
        <dbReference type="ARBA" id="ARBA00013025"/>
    </source>
</evidence>
<dbReference type="InterPro" id="IPR036565">
    <property type="entry name" value="Mur-like_cat_sf"/>
</dbReference>
<comment type="similarity">
    <text evidence="4 18">Belongs to the folylpolyglutamate synthase family.</text>
</comment>
<evidence type="ECO:0000256" key="18">
    <source>
        <dbReference type="PIRNR" id="PIRNR001563"/>
    </source>
</evidence>
<keyword evidence="13" id="KW-0460">Magnesium</keyword>
<evidence type="ECO:0000313" key="21">
    <source>
        <dbReference type="EMBL" id="MCM1982773.1"/>
    </source>
</evidence>
<dbReference type="Gene3D" id="3.90.190.20">
    <property type="entry name" value="Mur ligase, C-terminal domain"/>
    <property type="match status" value="1"/>
</dbReference>
<evidence type="ECO:0000256" key="5">
    <source>
        <dbReference type="ARBA" id="ARBA00011245"/>
    </source>
</evidence>
<comment type="cofactor">
    <cofactor evidence="1">
        <name>Mg(2+)</name>
        <dbReference type="ChEBI" id="CHEBI:18420"/>
    </cofactor>
</comment>
<evidence type="ECO:0000256" key="4">
    <source>
        <dbReference type="ARBA" id="ARBA00008276"/>
    </source>
</evidence>
<evidence type="ECO:0000256" key="3">
    <source>
        <dbReference type="ARBA" id="ARBA00005150"/>
    </source>
</evidence>
<protein>
    <recommendedName>
        <fullName evidence="8">Dihydrofolate synthase/folylpolyglutamate synthase</fullName>
        <ecNumber evidence="6">6.3.2.12</ecNumber>
        <ecNumber evidence="7">6.3.2.17</ecNumber>
    </recommendedName>
    <alternativeName>
        <fullName evidence="15">Tetrahydrofolylpolyglutamate synthase</fullName>
    </alternativeName>
</protein>
<dbReference type="SUPFAM" id="SSF53244">
    <property type="entry name" value="MurD-like peptide ligases, peptide-binding domain"/>
    <property type="match status" value="1"/>
</dbReference>
<evidence type="ECO:0000256" key="17">
    <source>
        <dbReference type="ARBA" id="ARBA00049161"/>
    </source>
</evidence>
<feature type="domain" description="Mur ligase central" evidence="20">
    <location>
        <begin position="46"/>
        <end position="258"/>
    </location>
</feature>
<evidence type="ECO:0000256" key="13">
    <source>
        <dbReference type="ARBA" id="ARBA00022842"/>
    </source>
</evidence>
<evidence type="ECO:0000256" key="12">
    <source>
        <dbReference type="ARBA" id="ARBA00022840"/>
    </source>
</evidence>
<dbReference type="PANTHER" id="PTHR11136:SF0">
    <property type="entry name" value="DIHYDROFOLATE SYNTHETASE-RELATED"/>
    <property type="match status" value="1"/>
</dbReference>
<dbReference type="AlphaFoldDB" id="A0ABD4T252"/>
<dbReference type="Pfam" id="PF08245">
    <property type="entry name" value="Mur_ligase_M"/>
    <property type="match status" value="1"/>
</dbReference>
<comment type="caution">
    <text evidence="21">The sequence shown here is derived from an EMBL/GenBank/DDBJ whole genome shotgun (WGS) entry which is preliminary data.</text>
</comment>
<evidence type="ECO:0000256" key="15">
    <source>
        <dbReference type="ARBA" id="ARBA00030592"/>
    </source>
</evidence>
<dbReference type="GO" id="GO:0046656">
    <property type="term" value="P:folic acid biosynthetic process"/>
    <property type="evidence" value="ECO:0007669"/>
    <property type="project" value="UniProtKB-KW"/>
</dbReference>
<dbReference type="NCBIfam" id="TIGR01499">
    <property type="entry name" value="folC"/>
    <property type="match status" value="1"/>
</dbReference>
<dbReference type="InterPro" id="IPR036615">
    <property type="entry name" value="Mur_ligase_C_dom_sf"/>
</dbReference>
<dbReference type="InterPro" id="IPR004101">
    <property type="entry name" value="Mur_ligase_C"/>
</dbReference>
<comment type="pathway">
    <text evidence="2">Cofactor biosynthesis; tetrahydrofolate biosynthesis; 7,8-dihydrofolate from 2-amino-4-hydroxy-6-hydroxymethyl-7,8-dihydropteridine diphosphate and 4-aminobenzoate: step 2/2.</text>
</comment>
<reference evidence="21 22" key="1">
    <citation type="journal article" date="2015" name="Genome Announc.">
        <title>Draft Genome Sequence of Filamentous Marine Cyanobacterium Lyngbya confervoides Strain BDU141951.</title>
        <authorList>
            <person name="Chandrababunaidu M.M."/>
            <person name="Sen D."/>
            <person name="Tripathy S."/>
        </authorList>
    </citation>
    <scope>NUCLEOTIDE SEQUENCE [LARGE SCALE GENOMIC DNA]</scope>
    <source>
        <strain evidence="21 22">BDU141951</strain>
    </source>
</reference>
<dbReference type="EMBL" id="JTHE03000044">
    <property type="protein sequence ID" value="MCM1982773.1"/>
    <property type="molecule type" value="Genomic_DNA"/>
</dbReference>
<evidence type="ECO:0000256" key="11">
    <source>
        <dbReference type="ARBA" id="ARBA00022741"/>
    </source>
</evidence>
<dbReference type="FunFam" id="3.40.1190.10:FF:000004">
    <property type="entry name" value="Dihydrofolate synthase/folylpolyglutamate synthase"/>
    <property type="match status" value="1"/>
</dbReference>
<dbReference type="GO" id="GO:0008841">
    <property type="term" value="F:dihydrofolate synthase activity"/>
    <property type="evidence" value="ECO:0007669"/>
    <property type="project" value="UniProtKB-EC"/>
</dbReference>
<dbReference type="EC" id="6.3.2.12" evidence="6"/>
<evidence type="ECO:0000256" key="10">
    <source>
        <dbReference type="ARBA" id="ARBA00022723"/>
    </source>
</evidence>
<evidence type="ECO:0000259" key="20">
    <source>
        <dbReference type="Pfam" id="PF08245"/>
    </source>
</evidence>
<dbReference type="GO" id="GO:0005524">
    <property type="term" value="F:ATP binding"/>
    <property type="evidence" value="ECO:0007669"/>
    <property type="project" value="UniProtKB-KW"/>
</dbReference>
<evidence type="ECO:0000256" key="16">
    <source>
        <dbReference type="ARBA" id="ARBA00047493"/>
    </source>
</evidence>